<organism evidence="14">
    <name type="scientific">Coralloluteibacterium stylophorae</name>
    <dbReference type="NCBI Taxonomy" id="1776034"/>
    <lineage>
        <taxon>Bacteria</taxon>
        <taxon>Pseudomonadati</taxon>
        <taxon>Pseudomonadota</taxon>
        <taxon>Gammaproteobacteria</taxon>
        <taxon>Lysobacterales</taxon>
        <taxon>Lysobacteraceae</taxon>
        <taxon>Coralloluteibacterium</taxon>
    </lineage>
</organism>
<feature type="chain" id="PRO_5042774437" evidence="11">
    <location>
        <begin position="23"/>
        <end position="363"/>
    </location>
</feature>
<dbReference type="Pfam" id="PF00497">
    <property type="entry name" value="SBP_bac_3"/>
    <property type="match status" value="1"/>
</dbReference>
<keyword evidence="2" id="KW-0813">Transport</keyword>
<dbReference type="GO" id="GO:0015276">
    <property type="term" value="F:ligand-gated monoatomic ion channel activity"/>
    <property type="evidence" value="ECO:0007669"/>
    <property type="project" value="InterPro"/>
</dbReference>
<dbReference type="AlphaFoldDB" id="A0A8J8B0L6"/>
<evidence type="ECO:0000256" key="1">
    <source>
        <dbReference type="ARBA" id="ARBA00004141"/>
    </source>
</evidence>
<evidence type="ECO:0000256" key="2">
    <source>
        <dbReference type="ARBA" id="ARBA00022448"/>
    </source>
</evidence>
<keyword evidence="6 10" id="KW-0472">Membrane</keyword>
<dbReference type="Gene3D" id="1.10.287.70">
    <property type="match status" value="1"/>
</dbReference>
<name>A0A8J8B0L6_9GAMM</name>
<dbReference type="SUPFAM" id="SSF81324">
    <property type="entry name" value="Voltage-gated potassium channels"/>
    <property type="match status" value="1"/>
</dbReference>
<dbReference type="RefSeq" id="WP_211927431.1">
    <property type="nucleotide sequence ID" value="NZ_JAGQFT020000002.1"/>
</dbReference>
<evidence type="ECO:0000256" key="4">
    <source>
        <dbReference type="ARBA" id="ARBA00022989"/>
    </source>
</evidence>
<comment type="caution">
    <text evidence="14">The sequence shown here is derived from an EMBL/GenBank/DDBJ whole genome shotgun (WGS) entry which is preliminary data.</text>
</comment>
<proteinExistence type="predicted"/>
<evidence type="ECO:0000259" key="13">
    <source>
        <dbReference type="SMART" id="SM00079"/>
    </source>
</evidence>
<keyword evidence="8" id="KW-0325">Glycoprotein</keyword>
<feature type="transmembrane region" description="Helical" evidence="10">
    <location>
        <begin position="175"/>
        <end position="196"/>
    </location>
</feature>
<feature type="signal peptide" evidence="11">
    <location>
        <begin position="1"/>
        <end position="22"/>
    </location>
</feature>
<feature type="domain" description="Solute-binding protein family 3/N-terminal" evidence="12">
    <location>
        <begin position="33"/>
        <end position="361"/>
    </location>
</feature>
<sequence>MLFVRCLLLLVVVLMPAGAALAQADAPSDDARTLVVGIKPAPPFVIERGDGYAGLSIDLWREIAAEHGWRYEFRSYDLPALLGAVSAGEVDVAIGAITATSAREERMDFSHPITSSGLGVAVRSQQSAGWVAVARAFFSLAFLKVLLALGALLLAIGTLTWLFERRRNAAQFGGTPARGIGSGFWWAAVTMTTVGYGDKAPATLGGRIVGLLWMFAALIIVSTFTAAITSALTVGQLSTRIRSADDLATARVTSLAATTSAQWLQRRGFAFEETPDLDAALERLGTDATDAVVYDAPLLRWTIAQRTGSALEVLPLTLERQDYAFALPTGSPLREPLNEALLARINAPDWNLRRARYLGDDSD</sequence>
<keyword evidence="9" id="KW-0407">Ion channel</keyword>
<keyword evidence="7" id="KW-0675">Receptor</keyword>
<dbReference type="PANTHER" id="PTHR18966">
    <property type="entry name" value="IONOTROPIC GLUTAMATE RECEPTOR"/>
    <property type="match status" value="1"/>
</dbReference>
<keyword evidence="3 10" id="KW-0812">Transmembrane</keyword>
<dbReference type="Gene3D" id="3.40.190.10">
    <property type="entry name" value="Periplasmic binding protein-like II"/>
    <property type="match status" value="2"/>
</dbReference>
<reference evidence="15 16" key="1">
    <citation type="journal article" date="2021" name="Microbiol. Resour. Announc.">
        <title>Draft Genome Sequence of Coralloluteibacterium stylophorae LMG 29479T.</title>
        <authorList>
            <person name="Karlyshev A.V."/>
            <person name="Kudryashova E.B."/>
            <person name="Ariskina E.V."/>
            <person name="Conroy A.P."/>
            <person name="Abidueva E.Y."/>
        </authorList>
    </citation>
    <scope>NUCLEOTIDE SEQUENCE [LARGE SCALE GENOMIC DNA]</scope>
    <source>
        <strain evidence="15 16">LMG 29479</strain>
    </source>
</reference>
<keyword evidence="16" id="KW-1185">Reference proteome</keyword>
<dbReference type="EMBL" id="JAGQFT010000142">
    <property type="protein sequence ID" value="MBR0563528.1"/>
    <property type="molecule type" value="Genomic_DNA"/>
</dbReference>
<protein>
    <submittedName>
        <fullName evidence="14">Transporter substrate-binding domain-containing protein</fullName>
    </submittedName>
</protein>
<dbReference type="Proteomes" id="UP000675747">
    <property type="component" value="Unassembled WGS sequence"/>
</dbReference>
<feature type="transmembrane region" description="Helical" evidence="10">
    <location>
        <begin position="136"/>
        <end position="163"/>
    </location>
</feature>
<evidence type="ECO:0000256" key="5">
    <source>
        <dbReference type="ARBA" id="ARBA00023065"/>
    </source>
</evidence>
<evidence type="ECO:0000259" key="12">
    <source>
        <dbReference type="SMART" id="SM00062"/>
    </source>
</evidence>
<feature type="domain" description="Ionotropic glutamate receptor C-terminal" evidence="13">
    <location>
        <begin position="33"/>
        <end position="344"/>
    </location>
</feature>
<dbReference type="PRINTS" id="PR00169">
    <property type="entry name" value="KCHANNEL"/>
</dbReference>
<evidence type="ECO:0000256" key="8">
    <source>
        <dbReference type="ARBA" id="ARBA00023180"/>
    </source>
</evidence>
<comment type="subcellular location">
    <subcellularLocation>
        <location evidence="1">Membrane</location>
        <topology evidence="1">Multi-pass membrane protein</topology>
    </subcellularLocation>
</comment>
<accession>A0A8J8B0L6</accession>
<dbReference type="SUPFAM" id="SSF53850">
    <property type="entry name" value="Periplasmic binding protein-like II"/>
    <property type="match status" value="1"/>
</dbReference>
<dbReference type="InterPro" id="IPR001638">
    <property type="entry name" value="Solute-binding_3/MltF_N"/>
</dbReference>
<evidence type="ECO:0000256" key="7">
    <source>
        <dbReference type="ARBA" id="ARBA00023170"/>
    </source>
</evidence>
<keyword evidence="5" id="KW-0406">Ion transport</keyword>
<dbReference type="InterPro" id="IPR015683">
    <property type="entry name" value="Ionotropic_Glu_rcpt"/>
</dbReference>
<evidence type="ECO:0000256" key="11">
    <source>
        <dbReference type="SAM" id="SignalP"/>
    </source>
</evidence>
<evidence type="ECO:0000256" key="10">
    <source>
        <dbReference type="SAM" id="Phobius"/>
    </source>
</evidence>
<evidence type="ECO:0000256" key="3">
    <source>
        <dbReference type="ARBA" id="ARBA00022692"/>
    </source>
</evidence>
<dbReference type="Pfam" id="PF00060">
    <property type="entry name" value="Lig_chan"/>
    <property type="match status" value="1"/>
</dbReference>
<gene>
    <name evidence="15" type="ORF">KB893_002700</name>
    <name evidence="14" type="ORF">KB893_13535</name>
</gene>
<dbReference type="SMART" id="SM00079">
    <property type="entry name" value="PBPe"/>
    <property type="match status" value="1"/>
</dbReference>
<keyword evidence="4 10" id="KW-1133">Transmembrane helix</keyword>
<evidence type="ECO:0000313" key="16">
    <source>
        <dbReference type="Proteomes" id="UP000675747"/>
    </source>
</evidence>
<dbReference type="SMART" id="SM00062">
    <property type="entry name" value="PBPb"/>
    <property type="match status" value="1"/>
</dbReference>
<feature type="transmembrane region" description="Helical" evidence="10">
    <location>
        <begin position="208"/>
        <end position="234"/>
    </location>
</feature>
<dbReference type="EMBL" id="JAGQFT020000002">
    <property type="protein sequence ID" value="MBS7456044.1"/>
    <property type="molecule type" value="Genomic_DNA"/>
</dbReference>
<keyword evidence="11" id="KW-0732">Signal</keyword>
<dbReference type="GO" id="GO:0016020">
    <property type="term" value="C:membrane"/>
    <property type="evidence" value="ECO:0007669"/>
    <property type="project" value="UniProtKB-SubCell"/>
</dbReference>
<reference evidence="14" key="2">
    <citation type="submission" date="2021-04" db="EMBL/GenBank/DDBJ databases">
        <authorList>
            <person name="Karlyshev A.V."/>
        </authorList>
    </citation>
    <scope>NUCLEOTIDE SEQUENCE</scope>
    <source>
        <strain evidence="14">LMG 29479</strain>
    </source>
</reference>
<evidence type="ECO:0000256" key="6">
    <source>
        <dbReference type="ARBA" id="ARBA00023136"/>
    </source>
</evidence>
<evidence type="ECO:0000313" key="14">
    <source>
        <dbReference type="EMBL" id="MBR0563528.1"/>
    </source>
</evidence>
<evidence type="ECO:0000256" key="9">
    <source>
        <dbReference type="ARBA" id="ARBA00023303"/>
    </source>
</evidence>
<dbReference type="InterPro" id="IPR001320">
    <property type="entry name" value="Iontro_rcpt_C"/>
</dbReference>
<evidence type="ECO:0000313" key="15">
    <source>
        <dbReference type="EMBL" id="MBS7456044.1"/>
    </source>
</evidence>